<dbReference type="RefSeq" id="WP_173200601.1">
    <property type="nucleotide sequence ID" value="NZ_JABFCX010000003.1"/>
</dbReference>
<proteinExistence type="predicted"/>
<dbReference type="PANTHER" id="PTHR43546">
    <property type="entry name" value="UPF0173 METAL-DEPENDENT HYDROLASE MJ1163-RELATED"/>
    <property type="match status" value="1"/>
</dbReference>
<dbReference type="Gene3D" id="3.60.15.10">
    <property type="entry name" value="Ribonuclease Z/Hydroxyacylglutathione hydrolase-like"/>
    <property type="match status" value="1"/>
</dbReference>
<dbReference type="Proteomes" id="UP000536835">
    <property type="component" value="Unassembled WGS sequence"/>
</dbReference>
<feature type="chain" id="PRO_5030665454" evidence="1">
    <location>
        <begin position="36"/>
        <end position="287"/>
    </location>
</feature>
<name>A0A7Y3RNM4_9PROT</name>
<dbReference type="InterPro" id="IPR050114">
    <property type="entry name" value="UPF0173_UPF0282_UlaG_hydrolase"/>
</dbReference>
<evidence type="ECO:0000313" key="4">
    <source>
        <dbReference type="Proteomes" id="UP000536835"/>
    </source>
</evidence>
<dbReference type="SUPFAM" id="SSF56281">
    <property type="entry name" value="Metallo-hydrolase/oxidoreductase"/>
    <property type="match status" value="1"/>
</dbReference>
<accession>A0A7Y3RNM4</accession>
<dbReference type="PANTHER" id="PTHR43546:SF4">
    <property type="entry name" value="UPF0282 PROTEIN MJ1629"/>
    <property type="match status" value="1"/>
</dbReference>
<sequence>MTATVAQCRARFQGMRPFFLSVCGLAAGLSGLAHAHPKPGEAEARYLANEGVMVTQGDLKILFDPIFDNGFGNFPLVPEEMRAAMFAGEAPFSGVDAIFVSHAHGDHFAAADTNTYLKAHPAVRLVAPQQAIDFMREAEGWDASLLDRVTAFSMSLDEGAQTFAIGDIKVQAMRVVHTGDWPNVHNMVYRVTLDTKASVMHLGDADGSEGNFSVHRETLDSEATNVAFVPFWWLDEGPDEARELMNADEVVGIHVAIEVPGWLKASGADFFAEPGETRIITISSDHE</sequence>
<keyword evidence="4" id="KW-1185">Reference proteome</keyword>
<dbReference type="InterPro" id="IPR036866">
    <property type="entry name" value="RibonucZ/Hydroxyglut_hydro"/>
</dbReference>
<gene>
    <name evidence="3" type="ORF">HK107_13320</name>
</gene>
<feature type="domain" description="Metallo-beta-lactamase" evidence="2">
    <location>
        <begin position="48"/>
        <end position="254"/>
    </location>
</feature>
<dbReference type="GO" id="GO:0016787">
    <property type="term" value="F:hydrolase activity"/>
    <property type="evidence" value="ECO:0007669"/>
    <property type="project" value="UniProtKB-KW"/>
</dbReference>
<evidence type="ECO:0000259" key="2">
    <source>
        <dbReference type="SMART" id="SM00849"/>
    </source>
</evidence>
<dbReference type="EMBL" id="JABFCX010000003">
    <property type="protein sequence ID" value="NNU17305.1"/>
    <property type="molecule type" value="Genomic_DNA"/>
</dbReference>
<keyword evidence="1" id="KW-0732">Signal</keyword>
<dbReference type="AlphaFoldDB" id="A0A7Y3RNM4"/>
<evidence type="ECO:0000313" key="3">
    <source>
        <dbReference type="EMBL" id="NNU17305.1"/>
    </source>
</evidence>
<dbReference type="InterPro" id="IPR001279">
    <property type="entry name" value="Metallo-B-lactamas"/>
</dbReference>
<keyword evidence="3" id="KW-0378">Hydrolase</keyword>
<protein>
    <submittedName>
        <fullName evidence="3">MBL fold metallo-hydrolase</fullName>
    </submittedName>
</protein>
<comment type="caution">
    <text evidence="3">The sequence shown here is derived from an EMBL/GenBank/DDBJ whole genome shotgun (WGS) entry which is preliminary data.</text>
</comment>
<evidence type="ECO:0000256" key="1">
    <source>
        <dbReference type="SAM" id="SignalP"/>
    </source>
</evidence>
<feature type="signal peptide" evidence="1">
    <location>
        <begin position="1"/>
        <end position="35"/>
    </location>
</feature>
<dbReference type="SMART" id="SM00849">
    <property type="entry name" value="Lactamase_B"/>
    <property type="match status" value="1"/>
</dbReference>
<reference evidence="3 4" key="1">
    <citation type="submission" date="2020-05" db="EMBL/GenBank/DDBJ databases">
        <title>Parvularcula mediterraneae sp. nov., isolated from polypropylene straw from shallow seawater of the seashore of Laganas in Zakynthos island, Greece.</title>
        <authorList>
            <person name="Szabo I."/>
            <person name="Al-Omari J."/>
            <person name="Rado J."/>
            <person name="Szerdahelyi G.S."/>
        </authorList>
    </citation>
    <scope>NUCLEOTIDE SEQUENCE [LARGE SCALE GENOMIC DNA]</scope>
    <source>
        <strain evidence="3 4">ZS-1/3</strain>
    </source>
</reference>
<organism evidence="3 4">
    <name type="scientific">Parvularcula mediterranea</name>
    <dbReference type="NCBI Taxonomy" id="2732508"/>
    <lineage>
        <taxon>Bacteria</taxon>
        <taxon>Pseudomonadati</taxon>
        <taxon>Pseudomonadota</taxon>
        <taxon>Alphaproteobacteria</taxon>
        <taxon>Parvularculales</taxon>
        <taxon>Parvularculaceae</taxon>
        <taxon>Parvularcula</taxon>
    </lineage>
</organism>
<dbReference type="Pfam" id="PF12706">
    <property type="entry name" value="Lactamase_B_2"/>
    <property type="match status" value="1"/>
</dbReference>